<evidence type="ECO:0000313" key="5">
    <source>
        <dbReference type="EMBL" id="EDM25349.1"/>
    </source>
</evidence>
<reference evidence="5 6" key="1">
    <citation type="journal article" date="2010" name="J. Bacteriol.">
        <title>Genome sequence of Lentisphaera araneosa HTCC2155T, the type species of the order Lentisphaerales in the phylum Lentisphaerae.</title>
        <authorList>
            <person name="Thrash J.C."/>
            <person name="Cho J.C."/>
            <person name="Vergin K.L."/>
            <person name="Morris R.M."/>
            <person name="Giovannoni S.J."/>
        </authorList>
    </citation>
    <scope>NUCLEOTIDE SEQUENCE [LARGE SCALE GENOMIC DNA]</scope>
    <source>
        <strain evidence="5 6">HTCC2155</strain>
    </source>
</reference>
<dbReference type="eggNOG" id="COG0845">
    <property type="taxonomic scope" value="Bacteria"/>
</dbReference>
<proteinExistence type="predicted"/>
<dbReference type="RefSeq" id="WP_007280805.1">
    <property type="nucleotide sequence ID" value="NZ_ABCK01000031.1"/>
</dbReference>
<evidence type="ECO:0000256" key="3">
    <source>
        <dbReference type="SAM" id="Coils"/>
    </source>
</evidence>
<dbReference type="PANTHER" id="PTHR32347">
    <property type="entry name" value="EFFLUX SYSTEM COMPONENT YKNX-RELATED"/>
    <property type="match status" value="1"/>
</dbReference>
<dbReference type="STRING" id="313628.LNTAR_21925"/>
<keyword evidence="6" id="KW-1185">Reference proteome</keyword>
<organism evidence="5 6">
    <name type="scientific">Lentisphaera araneosa HTCC2155</name>
    <dbReference type="NCBI Taxonomy" id="313628"/>
    <lineage>
        <taxon>Bacteria</taxon>
        <taxon>Pseudomonadati</taxon>
        <taxon>Lentisphaerota</taxon>
        <taxon>Lentisphaeria</taxon>
        <taxon>Lentisphaerales</taxon>
        <taxon>Lentisphaeraceae</taxon>
        <taxon>Lentisphaera</taxon>
    </lineage>
</organism>
<name>A6DSJ6_9BACT</name>
<sequence length="474" mass="54199">MKKIAFIALLACTCFAFLLYKPRSKSQIYVSASLVDQEQNLLERGHVSPAIKYPVVSGSSGNLLSILPNNTYVKKGELVASIDNKTMLDEIRGLENNLNNYQRYINLQKLTMDLNLKSYDASVRTYRSKLKRSREIYSYEKNKPHPHEVKTMKINRKLAELKLAEDERVLKIEKKLYEKNFISAMAYDKFVKNVKLSKENLRQVITENTSLMKGVDEDKLKVLDQNIENAKVALEKQVEMRKRQEESLNNKLKETQAKIDTILTDLNYKKKISKQTQILAPEDGYLRIKKKRDWSSGGVYLPYRAGNSVGQNVIIADVINPTKMEVSCTVNESDYDKIKPGMPVNLEFIAYPEQTMKGKVIDIAGLGQDRNNWVDSPDGKSRVYLFEIKIELASNKLKLHPGMSVSVNFKLANKRQYLTIPRSAIIHSESGLYVRTYEGRKLVKGRVLDHFNFIIEEGISEGEQVLLYPGGNNE</sequence>
<accession>A6DSJ6</accession>
<dbReference type="Proteomes" id="UP000004947">
    <property type="component" value="Unassembled WGS sequence"/>
</dbReference>
<dbReference type="InterPro" id="IPR058636">
    <property type="entry name" value="Beta-barrel_YknX"/>
</dbReference>
<comment type="subcellular location">
    <subcellularLocation>
        <location evidence="1">Cell envelope</location>
    </subcellularLocation>
</comment>
<dbReference type="Pfam" id="PF25990">
    <property type="entry name" value="Beta-barrel_YknX"/>
    <property type="match status" value="1"/>
</dbReference>
<keyword evidence="2 3" id="KW-0175">Coiled coil</keyword>
<comment type="caution">
    <text evidence="5">The sequence shown here is derived from an EMBL/GenBank/DDBJ whole genome shotgun (WGS) entry which is preliminary data.</text>
</comment>
<evidence type="ECO:0000259" key="4">
    <source>
        <dbReference type="Pfam" id="PF25990"/>
    </source>
</evidence>
<dbReference type="AlphaFoldDB" id="A6DSJ6"/>
<feature type="coiled-coil region" evidence="3">
    <location>
        <begin position="220"/>
        <end position="265"/>
    </location>
</feature>
<evidence type="ECO:0000313" key="6">
    <source>
        <dbReference type="Proteomes" id="UP000004947"/>
    </source>
</evidence>
<evidence type="ECO:0000256" key="2">
    <source>
        <dbReference type="ARBA" id="ARBA00023054"/>
    </source>
</evidence>
<dbReference type="Gene3D" id="2.40.30.170">
    <property type="match status" value="1"/>
</dbReference>
<dbReference type="InterPro" id="IPR050465">
    <property type="entry name" value="UPF0194_transport"/>
</dbReference>
<dbReference type="EMBL" id="ABCK01000031">
    <property type="protein sequence ID" value="EDM25349.1"/>
    <property type="molecule type" value="Genomic_DNA"/>
</dbReference>
<evidence type="ECO:0000256" key="1">
    <source>
        <dbReference type="ARBA" id="ARBA00004196"/>
    </source>
</evidence>
<feature type="domain" description="YknX-like beta-barrel" evidence="4">
    <location>
        <begin position="324"/>
        <end position="408"/>
    </location>
</feature>
<dbReference type="OrthoDB" id="259669at2"/>
<dbReference type="GO" id="GO:0030313">
    <property type="term" value="C:cell envelope"/>
    <property type="evidence" value="ECO:0007669"/>
    <property type="project" value="UniProtKB-SubCell"/>
</dbReference>
<gene>
    <name evidence="5" type="ORF">LNTAR_21925</name>
</gene>
<protein>
    <submittedName>
        <fullName evidence="5">Secretion protein HlyD</fullName>
    </submittedName>
</protein>
<dbReference type="PANTHER" id="PTHR32347:SF14">
    <property type="entry name" value="EFFLUX SYSTEM COMPONENT YKNX-RELATED"/>
    <property type="match status" value="1"/>
</dbReference>